<dbReference type="GO" id="GO:0005737">
    <property type="term" value="C:cytoplasm"/>
    <property type="evidence" value="ECO:0007669"/>
    <property type="project" value="TreeGrafter"/>
</dbReference>
<organism evidence="3 4">
    <name type="scientific">Metschnikowia bicuspidata var. bicuspidata NRRL YB-4993</name>
    <dbReference type="NCBI Taxonomy" id="869754"/>
    <lineage>
        <taxon>Eukaryota</taxon>
        <taxon>Fungi</taxon>
        <taxon>Dikarya</taxon>
        <taxon>Ascomycota</taxon>
        <taxon>Saccharomycotina</taxon>
        <taxon>Pichiomycetes</taxon>
        <taxon>Metschnikowiaceae</taxon>
        <taxon>Metschnikowia</taxon>
    </lineage>
</organism>
<evidence type="ECO:0000259" key="2">
    <source>
        <dbReference type="Pfam" id="PF07985"/>
    </source>
</evidence>
<dbReference type="InterPro" id="IPR040044">
    <property type="entry name" value="SRR1L"/>
</dbReference>
<dbReference type="Pfam" id="PF07985">
    <property type="entry name" value="SRR1"/>
    <property type="match status" value="1"/>
</dbReference>
<evidence type="ECO:0000256" key="1">
    <source>
        <dbReference type="ARBA" id="ARBA00009856"/>
    </source>
</evidence>
<name>A0A1A0HAK3_9ASCO</name>
<dbReference type="GeneID" id="30028869"/>
<accession>A0A1A0HAK3</accession>
<evidence type="ECO:0000313" key="4">
    <source>
        <dbReference type="Proteomes" id="UP000092555"/>
    </source>
</evidence>
<feature type="domain" description="SRR1-like" evidence="2">
    <location>
        <begin position="35"/>
        <end position="243"/>
    </location>
</feature>
<dbReference type="GO" id="GO:0005634">
    <property type="term" value="C:nucleus"/>
    <property type="evidence" value="ECO:0007669"/>
    <property type="project" value="TreeGrafter"/>
</dbReference>
<protein>
    <submittedName>
        <fullName evidence="3">SRR1-domain-containing protein</fullName>
    </submittedName>
</protein>
<evidence type="ECO:0000313" key="3">
    <source>
        <dbReference type="EMBL" id="OBA21041.1"/>
    </source>
</evidence>
<dbReference type="Proteomes" id="UP000092555">
    <property type="component" value="Unassembled WGS sequence"/>
</dbReference>
<dbReference type="EMBL" id="LXTC01000003">
    <property type="protein sequence ID" value="OBA21041.1"/>
    <property type="molecule type" value="Genomic_DNA"/>
</dbReference>
<reference evidence="3 4" key="1">
    <citation type="submission" date="2016-05" db="EMBL/GenBank/DDBJ databases">
        <title>Comparative genomics of biotechnologically important yeasts.</title>
        <authorList>
            <consortium name="DOE Joint Genome Institute"/>
            <person name="Riley R."/>
            <person name="Haridas S."/>
            <person name="Wolfe K.H."/>
            <person name="Lopes M.R."/>
            <person name="Hittinger C.T."/>
            <person name="Goker M."/>
            <person name="Salamov A."/>
            <person name="Wisecaver J."/>
            <person name="Long T.M."/>
            <person name="Aerts A.L."/>
            <person name="Barry K."/>
            <person name="Choi C."/>
            <person name="Clum A."/>
            <person name="Coughlan A.Y."/>
            <person name="Deshpande S."/>
            <person name="Douglass A.P."/>
            <person name="Hanson S.J."/>
            <person name="Klenk H.-P."/>
            <person name="LaButti K."/>
            <person name="Lapidus A."/>
            <person name="Lindquist E."/>
            <person name="Lipzen A."/>
            <person name="Meier-kolthoff J.P."/>
            <person name="Ohm R.A."/>
            <person name="Otillar R.P."/>
            <person name="Pangilinan J."/>
            <person name="Peng Y."/>
            <person name="Rokas A."/>
            <person name="Rosa C.A."/>
            <person name="Scheuner C."/>
            <person name="Sibirny A.A."/>
            <person name="Slot J.C."/>
            <person name="Stielow J.B."/>
            <person name="Sun H."/>
            <person name="Kurtzman C.P."/>
            <person name="Blackwell M."/>
            <person name="Grigoriev I.V."/>
            <person name="Jeffries T.W."/>
        </authorList>
    </citation>
    <scope>NUCLEOTIDE SEQUENCE [LARGE SCALE GENOMIC DNA]</scope>
    <source>
        <strain evidence="3 4">NRRL YB-4993</strain>
    </source>
</reference>
<dbReference type="PANTHER" id="PTHR28626:SF3">
    <property type="entry name" value="SRR1-LIKE PROTEIN"/>
    <property type="match status" value="1"/>
</dbReference>
<proteinExistence type="inferred from homology"/>
<comment type="caution">
    <text evidence="3">The sequence shown here is derived from an EMBL/GenBank/DDBJ whole genome shotgun (WGS) entry which is preliminary data.</text>
</comment>
<dbReference type="InterPro" id="IPR012942">
    <property type="entry name" value="SRR1-like"/>
</dbReference>
<keyword evidence="4" id="KW-1185">Reference proteome</keyword>
<comment type="similarity">
    <text evidence="1">Belongs to the SRR1 family.</text>
</comment>
<dbReference type="RefSeq" id="XP_018711551.1">
    <property type="nucleotide sequence ID" value="XM_018855893.1"/>
</dbReference>
<sequence>MESTRFESLAAKLQKHEQCVAQSDLYTHTVTLLRPLKFTMIRCLALGSPTQEFQALYQLAYLKLLASSCNIEAKNISCYDPAFLAEDTQFLANALGYVVEAPEEYCPGPETTGSTLYYMPHAPRTLTESVLAQHRPRWLLANDFSVTMGTLTKARFLQECPTLATLVHLFDQNTAQKLAEPAQEDGFVRVVSRKRRSRPRKNVYVEPELEYDVPGKYFRDVHISRIKADAGAPWRDSFSDLALNVVVPKEKK</sequence>
<dbReference type="PANTHER" id="PTHR28626">
    <property type="entry name" value="SRR1-LIKE PROTEIN"/>
    <property type="match status" value="1"/>
</dbReference>
<gene>
    <name evidence="3" type="ORF">METBIDRAFT_31662</name>
</gene>
<dbReference type="OrthoDB" id="551431at2759"/>
<dbReference type="AlphaFoldDB" id="A0A1A0HAK3"/>